<keyword evidence="3" id="KW-1185">Reference proteome</keyword>
<feature type="repeat" description="ANK" evidence="1">
    <location>
        <begin position="75"/>
        <end position="107"/>
    </location>
</feature>
<dbReference type="Pfam" id="PF12796">
    <property type="entry name" value="Ank_2"/>
    <property type="match status" value="1"/>
</dbReference>
<dbReference type="InterPro" id="IPR002110">
    <property type="entry name" value="Ankyrin_rpt"/>
</dbReference>
<evidence type="ECO:0000313" key="2">
    <source>
        <dbReference type="EMBL" id="KAK6321925.1"/>
    </source>
</evidence>
<dbReference type="PANTHER" id="PTHR24118">
    <property type="entry name" value="POTE ANKYRIN DOMAIN"/>
    <property type="match status" value="1"/>
</dbReference>
<reference evidence="2 3" key="1">
    <citation type="submission" date="2021-04" db="EMBL/GenBank/DDBJ databases">
        <authorList>
            <person name="De Guttry C."/>
            <person name="Zahm M."/>
            <person name="Klopp C."/>
            <person name="Cabau C."/>
            <person name="Louis A."/>
            <person name="Berthelot C."/>
            <person name="Parey E."/>
            <person name="Roest Crollius H."/>
            <person name="Montfort J."/>
            <person name="Robinson-Rechavi M."/>
            <person name="Bucao C."/>
            <person name="Bouchez O."/>
            <person name="Gislard M."/>
            <person name="Lluch J."/>
            <person name="Milhes M."/>
            <person name="Lampietro C."/>
            <person name="Lopez Roques C."/>
            <person name="Donnadieu C."/>
            <person name="Braasch I."/>
            <person name="Desvignes T."/>
            <person name="Postlethwait J."/>
            <person name="Bobe J."/>
            <person name="Wedekind C."/>
            <person name="Guiguen Y."/>
        </authorList>
    </citation>
    <scope>NUCLEOTIDE SEQUENCE [LARGE SCALE GENOMIC DNA]</scope>
    <source>
        <strain evidence="2">Cs_M1</strain>
        <tissue evidence="2">Blood</tissue>
    </source>
</reference>
<proteinExistence type="predicted"/>
<feature type="repeat" description="ANK" evidence="1">
    <location>
        <begin position="7"/>
        <end position="39"/>
    </location>
</feature>
<dbReference type="Proteomes" id="UP001356427">
    <property type="component" value="Unassembled WGS sequence"/>
</dbReference>
<dbReference type="SUPFAM" id="SSF48403">
    <property type="entry name" value="Ankyrin repeat"/>
    <property type="match status" value="1"/>
</dbReference>
<dbReference type="PROSITE" id="PS50297">
    <property type="entry name" value="ANK_REP_REGION"/>
    <property type="match status" value="4"/>
</dbReference>
<dbReference type="Gene3D" id="1.25.40.20">
    <property type="entry name" value="Ankyrin repeat-containing domain"/>
    <property type="match status" value="3"/>
</dbReference>
<organism evidence="2 3">
    <name type="scientific">Coregonus suidteri</name>
    <dbReference type="NCBI Taxonomy" id="861788"/>
    <lineage>
        <taxon>Eukaryota</taxon>
        <taxon>Metazoa</taxon>
        <taxon>Chordata</taxon>
        <taxon>Craniata</taxon>
        <taxon>Vertebrata</taxon>
        <taxon>Euteleostomi</taxon>
        <taxon>Actinopterygii</taxon>
        <taxon>Neopterygii</taxon>
        <taxon>Teleostei</taxon>
        <taxon>Protacanthopterygii</taxon>
        <taxon>Salmoniformes</taxon>
        <taxon>Salmonidae</taxon>
        <taxon>Coregoninae</taxon>
        <taxon>Coregonus</taxon>
    </lineage>
</organism>
<sequence>MTRVDNKGRNFLHVAVQNSDIESVLFLISVEANVNSRVQDAAKQTPLHLAVQAGSEIIVRNLLLAGAKVNELTKHRQTALHLASQQDLATICSVLLENGVDFTAVDENGNNALHLAVMQGRLNNVRALLTESNIDAEAFNLRGQSPMHVLGQYGKENAAAIFELFLECMPEYPLDKPDNEGNTVLLLAYVKGNANLCRAIVRSGARMGLNNNQGINIFNYQVATKQLLFRLLEIHFLLLSHGLLLRLASRLHRSRENYLKANSAPTRFPSAITELATADLHHGVAAN</sequence>
<dbReference type="InterPro" id="IPR036770">
    <property type="entry name" value="Ankyrin_rpt-contain_sf"/>
</dbReference>
<evidence type="ECO:0000256" key="1">
    <source>
        <dbReference type="PROSITE-ProRule" id="PRU00023"/>
    </source>
</evidence>
<evidence type="ECO:0000313" key="3">
    <source>
        <dbReference type="Proteomes" id="UP001356427"/>
    </source>
</evidence>
<protein>
    <submittedName>
        <fullName evidence="2">Uncharacterized protein</fullName>
    </submittedName>
</protein>
<dbReference type="PANTHER" id="PTHR24118:SF82">
    <property type="entry name" value="RABANKYRIN-5"/>
    <property type="match status" value="1"/>
</dbReference>
<feature type="repeat" description="ANK" evidence="1">
    <location>
        <begin position="42"/>
        <end position="74"/>
    </location>
</feature>
<accession>A0AAN8MDJ0</accession>
<feature type="repeat" description="ANK" evidence="1">
    <location>
        <begin position="180"/>
        <end position="212"/>
    </location>
</feature>
<dbReference type="PROSITE" id="PS50088">
    <property type="entry name" value="ANK_REPEAT"/>
    <property type="match status" value="5"/>
</dbReference>
<gene>
    <name evidence="2" type="ORF">J4Q44_G00067170</name>
</gene>
<dbReference type="SMART" id="SM00248">
    <property type="entry name" value="ANK"/>
    <property type="match status" value="5"/>
</dbReference>
<dbReference type="EMBL" id="JAGTTL010000005">
    <property type="protein sequence ID" value="KAK6321925.1"/>
    <property type="molecule type" value="Genomic_DNA"/>
</dbReference>
<keyword evidence="1" id="KW-0040">ANK repeat</keyword>
<feature type="repeat" description="ANK" evidence="1">
    <location>
        <begin position="108"/>
        <end position="141"/>
    </location>
</feature>
<name>A0AAN8MDJ0_9TELE</name>
<dbReference type="AlphaFoldDB" id="A0AAN8MDJ0"/>
<comment type="caution">
    <text evidence="2">The sequence shown here is derived from an EMBL/GenBank/DDBJ whole genome shotgun (WGS) entry which is preliminary data.</text>
</comment>